<dbReference type="PANTHER" id="PTHR21131">
    <property type="entry name" value="SERINE-TYPE ENDOPEPTIDASE INHIBITOR"/>
    <property type="match status" value="1"/>
</dbReference>
<feature type="domain" description="Kazal-like" evidence="1">
    <location>
        <begin position="132"/>
        <end position="171"/>
    </location>
</feature>
<dbReference type="InterPro" id="IPR053265">
    <property type="entry name" value="Serpin"/>
</dbReference>
<accession>K1S5C0</accession>
<dbReference type="InterPro" id="IPR036058">
    <property type="entry name" value="Kazal_dom_sf"/>
</dbReference>
<organism evidence="2">
    <name type="scientific">Magallana gigas</name>
    <name type="common">Pacific oyster</name>
    <name type="synonym">Crassostrea gigas</name>
    <dbReference type="NCBI Taxonomy" id="29159"/>
    <lineage>
        <taxon>Eukaryota</taxon>
        <taxon>Metazoa</taxon>
        <taxon>Spiralia</taxon>
        <taxon>Lophotrochozoa</taxon>
        <taxon>Mollusca</taxon>
        <taxon>Bivalvia</taxon>
        <taxon>Autobranchia</taxon>
        <taxon>Pteriomorphia</taxon>
        <taxon>Ostreida</taxon>
        <taxon>Ostreoidea</taxon>
        <taxon>Ostreidae</taxon>
        <taxon>Magallana</taxon>
    </lineage>
</organism>
<gene>
    <name evidence="2" type="ORF">CGI_10023661</name>
</gene>
<dbReference type="Pfam" id="PF07648">
    <property type="entry name" value="Kazal_2"/>
    <property type="match status" value="2"/>
</dbReference>
<dbReference type="PROSITE" id="PS51465">
    <property type="entry name" value="KAZAL_2"/>
    <property type="match status" value="3"/>
</dbReference>
<dbReference type="PANTHER" id="PTHR21131:SF0">
    <property type="entry name" value="GEO10195P1-RELATED"/>
    <property type="match status" value="1"/>
</dbReference>
<dbReference type="Gene3D" id="3.30.60.30">
    <property type="match status" value="3"/>
</dbReference>
<dbReference type="HOGENOM" id="CLU_1367424_0_0_1"/>
<dbReference type="AlphaFoldDB" id="K1S5C0"/>
<dbReference type="SUPFAM" id="SSF100895">
    <property type="entry name" value="Kazal-type serine protease inhibitors"/>
    <property type="match status" value="3"/>
</dbReference>
<dbReference type="InParanoid" id="K1S5C0"/>
<dbReference type="InterPro" id="IPR002350">
    <property type="entry name" value="Kazal_dom"/>
</dbReference>
<evidence type="ECO:0000313" key="2">
    <source>
        <dbReference type="EMBL" id="EKC42546.1"/>
    </source>
</evidence>
<feature type="domain" description="Kazal-like" evidence="1">
    <location>
        <begin position="172"/>
        <end position="200"/>
    </location>
</feature>
<name>K1S5C0_MAGGI</name>
<evidence type="ECO:0000259" key="1">
    <source>
        <dbReference type="PROSITE" id="PS51465"/>
    </source>
</evidence>
<dbReference type="CDD" id="cd00104">
    <property type="entry name" value="KAZAL_FS"/>
    <property type="match status" value="2"/>
</dbReference>
<reference evidence="2" key="1">
    <citation type="journal article" date="2012" name="Nature">
        <title>The oyster genome reveals stress adaptation and complexity of shell formation.</title>
        <authorList>
            <person name="Zhang G."/>
            <person name="Fang X."/>
            <person name="Guo X."/>
            <person name="Li L."/>
            <person name="Luo R."/>
            <person name="Xu F."/>
            <person name="Yang P."/>
            <person name="Zhang L."/>
            <person name="Wang X."/>
            <person name="Qi H."/>
            <person name="Xiong Z."/>
            <person name="Que H."/>
            <person name="Xie Y."/>
            <person name="Holland P.W."/>
            <person name="Paps J."/>
            <person name="Zhu Y."/>
            <person name="Wu F."/>
            <person name="Chen Y."/>
            <person name="Wang J."/>
            <person name="Peng C."/>
            <person name="Meng J."/>
            <person name="Yang L."/>
            <person name="Liu J."/>
            <person name="Wen B."/>
            <person name="Zhang N."/>
            <person name="Huang Z."/>
            <person name="Zhu Q."/>
            <person name="Feng Y."/>
            <person name="Mount A."/>
            <person name="Hedgecock D."/>
            <person name="Xu Z."/>
            <person name="Liu Y."/>
            <person name="Domazet-Loso T."/>
            <person name="Du Y."/>
            <person name="Sun X."/>
            <person name="Zhang S."/>
            <person name="Liu B."/>
            <person name="Cheng P."/>
            <person name="Jiang X."/>
            <person name="Li J."/>
            <person name="Fan D."/>
            <person name="Wang W."/>
            <person name="Fu W."/>
            <person name="Wang T."/>
            <person name="Wang B."/>
            <person name="Zhang J."/>
            <person name="Peng Z."/>
            <person name="Li Y."/>
            <person name="Li N."/>
            <person name="Wang J."/>
            <person name="Chen M."/>
            <person name="He Y."/>
            <person name="Tan F."/>
            <person name="Song X."/>
            <person name="Zheng Q."/>
            <person name="Huang R."/>
            <person name="Yang H."/>
            <person name="Du X."/>
            <person name="Chen L."/>
            <person name="Yang M."/>
            <person name="Gaffney P.M."/>
            <person name="Wang S."/>
            <person name="Luo L."/>
            <person name="She Z."/>
            <person name="Ming Y."/>
            <person name="Huang W."/>
            <person name="Zhang S."/>
            <person name="Huang B."/>
            <person name="Zhang Y."/>
            <person name="Qu T."/>
            <person name="Ni P."/>
            <person name="Miao G."/>
            <person name="Wang J."/>
            <person name="Wang Q."/>
            <person name="Steinberg C.E."/>
            <person name="Wang H."/>
            <person name="Li N."/>
            <person name="Qian L."/>
            <person name="Zhang G."/>
            <person name="Li Y."/>
            <person name="Yang H."/>
            <person name="Liu X."/>
            <person name="Wang J."/>
            <person name="Yin Y."/>
            <person name="Wang J."/>
        </authorList>
    </citation>
    <scope>NUCLEOTIDE SEQUENCE [LARGE SCALE GENOMIC DNA]</scope>
    <source>
        <strain evidence="2">05x7-T-G4-1.051#20</strain>
    </source>
</reference>
<protein>
    <submittedName>
        <fullName evidence="2">Serine protease inhibitor dipetalogastin</fullName>
    </submittedName>
</protein>
<proteinExistence type="predicted"/>
<dbReference type="SMART" id="SM00280">
    <property type="entry name" value="KAZAL"/>
    <property type="match status" value="2"/>
</dbReference>
<dbReference type="Pfam" id="PF00050">
    <property type="entry name" value="Kazal_1"/>
    <property type="match status" value="1"/>
</dbReference>
<dbReference type="PROSITE" id="PS00282">
    <property type="entry name" value="KAZAL_1"/>
    <property type="match status" value="2"/>
</dbReference>
<sequence length="200" mass="22165">MYIRLFKFTDTYPELTLSHRGNGEGVDHFRLKRIYLVMHHSAIPSQGESVYSTLQLIEMPLKLRDICIFVVSVTTASALFLPIPPPPPPPKCTCPWNYEPICGTDGNTYNNPCLLDCKRSVKKLYDGPCSKGCVCPNTNEPVCGKNGETYDNECEATCAGTKVLHTGKCRKSCRCLTTSYAPVCGDDGRTYSSWCSAKCE</sequence>
<feature type="domain" description="Kazal-like" evidence="1">
    <location>
        <begin position="86"/>
        <end position="131"/>
    </location>
</feature>
<dbReference type="EMBL" id="JH817227">
    <property type="protein sequence ID" value="EKC42546.1"/>
    <property type="molecule type" value="Genomic_DNA"/>
</dbReference>